<evidence type="ECO:0000256" key="1">
    <source>
        <dbReference type="ARBA" id="ARBA00008853"/>
    </source>
</evidence>
<dbReference type="InterPro" id="IPR005511">
    <property type="entry name" value="SMP-30"/>
</dbReference>
<accession>A0ABR9UF62</accession>
<protein>
    <submittedName>
        <fullName evidence="4">SMP-30/gluconolactonase/LRE family protein</fullName>
    </submittedName>
</protein>
<comment type="caution">
    <text evidence="4">The sequence shown here is derived from an EMBL/GenBank/DDBJ whole genome shotgun (WGS) entry which is preliminary data.</text>
</comment>
<dbReference type="RefSeq" id="WP_193870583.1">
    <property type="nucleotide sequence ID" value="NZ_JADEWU010000047.1"/>
</dbReference>
<feature type="domain" description="SMP-30/Gluconolactonase/LRE-like region" evidence="3">
    <location>
        <begin position="55"/>
        <end position="299"/>
    </location>
</feature>
<dbReference type="InterPro" id="IPR013658">
    <property type="entry name" value="SGL"/>
</dbReference>
<evidence type="ECO:0000256" key="2">
    <source>
        <dbReference type="ARBA" id="ARBA00022801"/>
    </source>
</evidence>
<dbReference type="PRINTS" id="PR01790">
    <property type="entry name" value="SMP30FAMILY"/>
</dbReference>
<dbReference type="InterPro" id="IPR051262">
    <property type="entry name" value="SMP-30/CGR1_Lactonase"/>
</dbReference>
<sequence length="316" mass="35591">MLRIAKWIKRQIETKLATHQKGQLGVSRLESKSKKFQSLFPKKVKIDRVATGFQFTEGPIWIAEEKHLLFSDIPANQILQLTPNGEVKIFRKPSNNSNGLTRDKQGRLIACEHGMRRVTRTEKDSSITILADQFQGKKLNSPNDVVVKSNGAIYFTDPPYGIQPEEQEQPIQGVYLIPPDHQEIILLADDFYKPNGLAFSPDEKQLYIDDSQCRHIRVFDVKIDGTLANSRVFHDMNIKEPGSPDGMKIDAQANIYCTGAGGVWVFDCQGNHLGTIVTPERPANCAWGDEDWQTLYITAQTSVYSIRVNIPGIQLP</sequence>
<dbReference type="Gene3D" id="2.120.10.30">
    <property type="entry name" value="TolB, C-terminal domain"/>
    <property type="match status" value="1"/>
</dbReference>
<dbReference type="Pfam" id="PF08450">
    <property type="entry name" value="SGL"/>
    <property type="match status" value="1"/>
</dbReference>
<reference evidence="4 5" key="1">
    <citation type="submission" date="2020-10" db="EMBL/GenBank/DDBJ databases">
        <authorList>
            <person name="Castelo-Branco R."/>
            <person name="Eusebio N."/>
            <person name="Adriana R."/>
            <person name="Vieira A."/>
            <person name="Brugerolle De Fraissinette N."/>
            <person name="Rezende De Castro R."/>
            <person name="Schneider M.P."/>
            <person name="Vasconcelos V."/>
            <person name="Leao P.N."/>
        </authorList>
    </citation>
    <scope>NUCLEOTIDE SEQUENCE [LARGE SCALE GENOMIC DNA]</scope>
    <source>
        <strain evidence="4 5">LEGE 06226</strain>
    </source>
</reference>
<keyword evidence="5" id="KW-1185">Reference proteome</keyword>
<dbReference type="Proteomes" id="UP000640725">
    <property type="component" value="Unassembled WGS sequence"/>
</dbReference>
<evidence type="ECO:0000313" key="5">
    <source>
        <dbReference type="Proteomes" id="UP000640725"/>
    </source>
</evidence>
<proteinExistence type="inferred from homology"/>
<gene>
    <name evidence="4" type="ORF">IQ236_18050</name>
</gene>
<keyword evidence="2" id="KW-0378">Hydrolase</keyword>
<dbReference type="PANTHER" id="PTHR47572:SF4">
    <property type="entry name" value="LACTONASE DRP35"/>
    <property type="match status" value="1"/>
</dbReference>
<dbReference type="SUPFAM" id="SSF63829">
    <property type="entry name" value="Calcium-dependent phosphotriesterase"/>
    <property type="match status" value="1"/>
</dbReference>
<comment type="similarity">
    <text evidence="1">Belongs to the SMP-30/CGR1 family.</text>
</comment>
<name>A0ABR9UF62_9CYAN</name>
<evidence type="ECO:0000259" key="3">
    <source>
        <dbReference type="Pfam" id="PF08450"/>
    </source>
</evidence>
<dbReference type="PANTHER" id="PTHR47572">
    <property type="entry name" value="LIPOPROTEIN-RELATED"/>
    <property type="match status" value="1"/>
</dbReference>
<dbReference type="InterPro" id="IPR011042">
    <property type="entry name" value="6-blade_b-propeller_TolB-like"/>
</dbReference>
<organism evidence="4 5">
    <name type="scientific">Planktothrix mougeotii LEGE 06226</name>
    <dbReference type="NCBI Taxonomy" id="1828728"/>
    <lineage>
        <taxon>Bacteria</taxon>
        <taxon>Bacillati</taxon>
        <taxon>Cyanobacteriota</taxon>
        <taxon>Cyanophyceae</taxon>
        <taxon>Oscillatoriophycideae</taxon>
        <taxon>Oscillatoriales</taxon>
        <taxon>Microcoleaceae</taxon>
        <taxon>Planktothrix</taxon>
    </lineage>
</organism>
<evidence type="ECO:0000313" key="4">
    <source>
        <dbReference type="EMBL" id="MBE9145104.1"/>
    </source>
</evidence>
<dbReference type="EMBL" id="JADEWU010000047">
    <property type="protein sequence ID" value="MBE9145104.1"/>
    <property type="molecule type" value="Genomic_DNA"/>
</dbReference>